<keyword evidence="4" id="KW-1185">Reference proteome</keyword>
<dbReference type="InterPro" id="IPR018247">
    <property type="entry name" value="EF_Hand_1_Ca_BS"/>
</dbReference>
<evidence type="ECO:0000313" key="3">
    <source>
        <dbReference type="EMBL" id="OXA36969.1"/>
    </source>
</evidence>
<dbReference type="PROSITE" id="PS00018">
    <property type="entry name" value="EF_HAND_1"/>
    <property type="match status" value="1"/>
</dbReference>
<dbReference type="GO" id="GO:0005509">
    <property type="term" value="F:calcium ion binding"/>
    <property type="evidence" value="ECO:0007669"/>
    <property type="project" value="InterPro"/>
</dbReference>
<dbReference type="PROSITE" id="PS50222">
    <property type="entry name" value="EF_HAND_2"/>
    <property type="match status" value="2"/>
</dbReference>
<keyword evidence="1" id="KW-0106">Calcium</keyword>
<dbReference type="OrthoDB" id="6480673at2759"/>
<organism evidence="3 4">
    <name type="scientific">Folsomia candida</name>
    <name type="common">Springtail</name>
    <dbReference type="NCBI Taxonomy" id="158441"/>
    <lineage>
        <taxon>Eukaryota</taxon>
        <taxon>Metazoa</taxon>
        <taxon>Ecdysozoa</taxon>
        <taxon>Arthropoda</taxon>
        <taxon>Hexapoda</taxon>
        <taxon>Collembola</taxon>
        <taxon>Entomobryomorpha</taxon>
        <taxon>Isotomoidea</taxon>
        <taxon>Isotomidae</taxon>
        <taxon>Proisotominae</taxon>
        <taxon>Folsomia</taxon>
    </lineage>
</organism>
<evidence type="ECO:0000259" key="2">
    <source>
        <dbReference type="PROSITE" id="PS50222"/>
    </source>
</evidence>
<dbReference type="SUPFAM" id="SSF47473">
    <property type="entry name" value="EF-hand"/>
    <property type="match status" value="1"/>
</dbReference>
<gene>
    <name evidence="3" type="ORF">Fcan01_28274</name>
</gene>
<name>A0A226CVN1_FOLCA</name>
<dbReference type="Proteomes" id="UP000198287">
    <property type="component" value="Unassembled WGS sequence"/>
</dbReference>
<dbReference type="Pfam" id="PF13499">
    <property type="entry name" value="EF-hand_7"/>
    <property type="match status" value="1"/>
</dbReference>
<evidence type="ECO:0000313" key="4">
    <source>
        <dbReference type="Proteomes" id="UP000198287"/>
    </source>
</evidence>
<proteinExistence type="predicted"/>
<dbReference type="InterPro" id="IPR002048">
    <property type="entry name" value="EF_hand_dom"/>
</dbReference>
<dbReference type="CDD" id="cd00051">
    <property type="entry name" value="EFh"/>
    <property type="match status" value="1"/>
</dbReference>
<feature type="domain" description="EF-hand" evidence="2">
    <location>
        <begin position="118"/>
        <end position="153"/>
    </location>
</feature>
<accession>A0A226CVN1</accession>
<feature type="domain" description="EF-hand" evidence="2">
    <location>
        <begin position="92"/>
        <end position="114"/>
    </location>
</feature>
<dbReference type="EMBL" id="LNIX01000067">
    <property type="protein sequence ID" value="OXA36969.1"/>
    <property type="molecule type" value="Genomic_DNA"/>
</dbReference>
<evidence type="ECO:0000256" key="1">
    <source>
        <dbReference type="ARBA" id="ARBA00022837"/>
    </source>
</evidence>
<dbReference type="Gene3D" id="1.10.238.10">
    <property type="entry name" value="EF-hand"/>
    <property type="match status" value="1"/>
</dbReference>
<protein>
    <submittedName>
        <fullName evidence="3">Calmodulin</fullName>
    </submittedName>
</protein>
<sequence length="153" mass="17292">MSHNRRIPRAEVEEAFKKLATYNGKDETCQVCDLGPLLTALVYICTPEQFTGYVNLWITNYNGIIPMDVIAKLVASIDDNVELMRIHVTAGDRDKNGFIDEAEFKNIVPVLLAHNPDFPRVDYEDFVKQADTNKDGKVSIDEAVEWFAGRGKK</sequence>
<reference evidence="3 4" key="1">
    <citation type="submission" date="2015-12" db="EMBL/GenBank/DDBJ databases">
        <title>The genome of Folsomia candida.</title>
        <authorList>
            <person name="Faddeeva A."/>
            <person name="Derks M.F."/>
            <person name="Anvar Y."/>
            <person name="Smit S."/>
            <person name="Van Straalen N."/>
            <person name="Roelofs D."/>
        </authorList>
    </citation>
    <scope>NUCLEOTIDE SEQUENCE [LARGE SCALE GENOMIC DNA]</scope>
    <source>
        <strain evidence="3 4">VU population</strain>
        <tissue evidence="3">Whole body</tissue>
    </source>
</reference>
<dbReference type="AlphaFoldDB" id="A0A226CVN1"/>
<comment type="caution">
    <text evidence="3">The sequence shown here is derived from an EMBL/GenBank/DDBJ whole genome shotgun (WGS) entry which is preliminary data.</text>
</comment>
<dbReference type="InterPro" id="IPR011992">
    <property type="entry name" value="EF-hand-dom_pair"/>
</dbReference>